<dbReference type="CDD" id="cd05227">
    <property type="entry name" value="AR_SDR_e"/>
    <property type="match status" value="1"/>
</dbReference>
<evidence type="ECO:0000256" key="2">
    <source>
        <dbReference type="ARBA" id="ARBA00023445"/>
    </source>
</evidence>
<dbReference type="AlphaFoldDB" id="A0A6J6U0N6"/>
<dbReference type="Gene3D" id="3.40.50.720">
    <property type="entry name" value="NAD(P)-binding Rossmann-like Domain"/>
    <property type="match status" value="1"/>
</dbReference>
<comment type="similarity">
    <text evidence="2">Belongs to the NAD(P)-dependent epimerase/dehydratase family. Dihydroflavonol-4-reductase subfamily.</text>
</comment>
<evidence type="ECO:0000256" key="1">
    <source>
        <dbReference type="ARBA" id="ARBA00023002"/>
    </source>
</evidence>
<dbReference type="FunFam" id="3.40.50.720:FF:000336">
    <property type="entry name" value="Aldehyde reductase"/>
    <property type="match status" value="1"/>
</dbReference>
<accession>A0A6J6U0N6</accession>
<sequence length="344" mass="37400">MTKVLLTGASGYIGKHIALELLNNSYQVRASVRNLAKSQEVIDAVKPFLKDQDLLSSKLSFVELDLEKDFGWSDALNGIDVLMHTASPFPLASPKDENDLIRPAIDGTMRALRAAKASGVKRIILTSSIAAVNGCDLPAGISEYSEDHWTDTNHKLGSAAYTKSKTMAERAAWDFVKNEAPEIELTTINPGVVFGAPLDNNFGSSVSVIERLLKGKDPMMPDLSFGIVDVKDVAKMHVQSIDTEATKGERILAHSGSMSFMDMALVIKTAHPKSKIKVKQAPDFLIKILSLFDKEIKSVVSRLGRPMTISNAKAKALLGYSFIPAEVSVKETAEFLVSRGLVKI</sequence>
<evidence type="ECO:0000313" key="4">
    <source>
        <dbReference type="EMBL" id="CAB4752956.1"/>
    </source>
</evidence>
<name>A0A6J6U0N6_9ZZZZ</name>
<dbReference type="InterPro" id="IPR001509">
    <property type="entry name" value="Epimerase_deHydtase"/>
</dbReference>
<keyword evidence="1" id="KW-0560">Oxidoreductase</keyword>
<dbReference type="SUPFAM" id="SSF51735">
    <property type="entry name" value="NAD(P)-binding Rossmann-fold domains"/>
    <property type="match status" value="1"/>
</dbReference>
<evidence type="ECO:0000259" key="3">
    <source>
        <dbReference type="Pfam" id="PF01370"/>
    </source>
</evidence>
<dbReference type="GO" id="GO:0016616">
    <property type="term" value="F:oxidoreductase activity, acting on the CH-OH group of donors, NAD or NADP as acceptor"/>
    <property type="evidence" value="ECO:0007669"/>
    <property type="project" value="TreeGrafter"/>
</dbReference>
<protein>
    <submittedName>
        <fullName evidence="4">Unannotated protein</fullName>
    </submittedName>
</protein>
<feature type="domain" description="NAD-dependent epimerase/dehydratase" evidence="3">
    <location>
        <begin position="4"/>
        <end position="244"/>
    </location>
</feature>
<gene>
    <name evidence="4" type="ORF">UFOPK2855_00252</name>
</gene>
<organism evidence="4">
    <name type="scientific">freshwater metagenome</name>
    <dbReference type="NCBI Taxonomy" id="449393"/>
    <lineage>
        <taxon>unclassified sequences</taxon>
        <taxon>metagenomes</taxon>
        <taxon>ecological metagenomes</taxon>
    </lineage>
</organism>
<dbReference type="EMBL" id="CAEZZK010000028">
    <property type="protein sequence ID" value="CAB4752956.1"/>
    <property type="molecule type" value="Genomic_DNA"/>
</dbReference>
<reference evidence="4" key="1">
    <citation type="submission" date="2020-05" db="EMBL/GenBank/DDBJ databases">
        <authorList>
            <person name="Chiriac C."/>
            <person name="Salcher M."/>
            <person name="Ghai R."/>
            <person name="Kavagutti S V."/>
        </authorList>
    </citation>
    <scope>NUCLEOTIDE SEQUENCE</scope>
</reference>
<dbReference type="Pfam" id="PF01370">
    <property type="entry name" value="Epimerase"/>
    <property type="match status" value="1"/>
</dbReference>
<dbReference type="PANTHER" id="PTHR10366">
    <property type="entry name" value="NAD DEPENDENT EPIMERASE/DEHYDRATASE"/>
    <property type="match status" value="1"/>
</dbReference>
<dbReference type="InterPro" id="IPR036291">
    <property type="entry name" value="NAD(P)-bd_dom_sf"/>
</dbReference>
<dbReference type="InterPro" id="IPR050425">
    <property type="entry name" value="NAD(P)_dehydrat-like"/>
</dbReference>
<dbReference type="PANTHER" id="PTHR10366:SF564">
    <property type="entry name" value="STEROL-4-ALPHA-CARBOXYLATE 3-DEHYDROGENASE, DECARBOXYLATING"/>
    <property type="match status" value="1"/>
</dbReference>
<proteinExistence type="inferred from homology"/>